<organism evidence="6 7">
    <name type="scientific">Mytilus edulis</name>
    <name type="common">Blue mussel</name>
    <dbReference type="NCBI Taxonomy" id="6550"/>
    <lineage>
        <taxon>Eukaryota</taxon>
        <taxon>Metazoa</taxon>
        <taxon>Spiralia</taxon>
        <taxon>Lophotrochozoa</taxon>
        <taxon>Mollusca</taxon>
        <taxon>Bivalvia</taxon>
        <taxon>Autobranchia</taxon>
        <taxon>Pteriomorphia</taxon>
        <taxon>Mytilida</taxon>
        <taxon>Mytiloidea</taxon>
        <taxon>Mytilidae</taxon>
        <taxon>Mytilinae</taxon>
        <taxon>Mytilus</taxon>
    </lineage>
</organism>
<proteinExistence type="predicted"/>
<dbReference type="PANTHER" id="PTHR11474">
    <property type="entry name" value="TYROSINASE FAMILY MEMBER"/>
    <property type="match status" value="1"/>
</dbReference>
<keyword evidence="4" id="KW-0732">Signal</keyword>
<dbReference type="Pfam" id="PF00264">
    <property type="entry name" value="Tyrosinase"/>
    <property type="match status" value="1"/>
</dbReference>
<evidence type="ECO:0000256" key="3">
    <source>
        <dbReference type="SAM" id="MobiDB-lite"/>
    </source>
</evidence>
<dbReference type="GO" id="GO:0016491">
    <property type="term" value="F:oxidoreductase activity"/>
    <property type="evidence" value="ECO:0007669"/>
    <property type="project" value="InterPro"/>
</dbReference>
<protein>
    <recommendedName>
        <fullName evidence="5">Tyrosinase copper-binding domain-containing protein</fullName>
    </recommendedName>
</protein>
<evidence type="ECO:0000259" key="5">
    <source>
        <dbReference type="PROSITE" id="PS00498"/>
    </source>
</evidence>
<dbReference type="PROSITE" id="PS00498">
    <property type="entry name" value="TYROSINASE_2"/>
    <property type="match status" value="1"/>
</dbReference>
<name>A0A8S3RC90_MYTED</name>
<dbReference type="AlphaFoldDB" id="A0A8S3RC90"/>
<dbReference type="InterPro" id="IPR002227">
    <property type="entry name" value="Tyrosinase_Cu-bd"/>
</dbReference>
<feature type="domain" description="Tyrosinase copper-binding" evidence="5">
    <location>
        <begin position="289"/>
        <end position="300"/>
    </location>
</feature>
<evidence type="ECO:0000256" key="1">
    <source>
        <dbReference type="ARBA" id="ARBA00022723"/>
    </source>
</evidence>
<sequence>MTSYFILLALIPASALIMEDVFPPRLEECYLEKADKNITQYDVQKSCLESFLEHMYNNKSSIGLRTDAFDWLDSLGRKLHNRLRRQTRYRLRVRKEIRTLSENEFQNFIDAVKALKSDTSVSPNKYDSFALMHQGGAGKSAHDGPNFVSWHRYYCVLFEEALREYNSGVTLPYWDSRPDYLMDNQEDSILFTEIFLGNPKGVVYTGPFAYWSTPTKPSTLLRRELGIKGSPINPDRLKAVFRKGYHREILRPTAPNSEHANLESHHDSVHRWVGGNTGHMADITLSLMDPIFWLHHCFIDYLWEKFRERQTKLGINSETDYPPTTILEHMPNRRMDNLRPQKNKYSGI</sequence>
<dbReference type="InterPro" id="IPR050316">
    <property type="entry name" value="Tyrosinase/Hemocyanin"/>
</dbReference>
<comment type="caution">
    <text evidence="6">The sequence shown here is derived from an EMBL/GenBank/DDBJ whole genome shotgun (WGS) entry which is preliminary data.</text>
</comment>
<gene>
    <name evidence="6" type="ORF">MEDL_20531</name>
</gene>
<evidence type="ECO:0000256" key="2">
    <source>
        <dbReference type="ARBA" id="ARBA00023008"/>
    </source>
</evidence>
<evidence type="ECO:0000313" key="7">
    <source>
        <dbReference type="Proteomes" id="UP000683360"/>
    </source>
</evidence>
<dbReference type="GO" id="GO:0046872">
    <property type="term" value="F:metal ion binding"/>
    <property type="evidence" value="ECO:0007669"/>
    <property type="project" value="UniProtKB-KW"/>
</dbReference>
<evidence type="ECO:0000313" key="6">
    <source>
        <dbReference type="EMBL" id="CAG2206193.1"/>
    </source>
</evidence>
<dbReference type="PRINTS" id="PR00092">
    <property type="entry name" value="TYROSINASE"/>
</dbReference>
<feature type="signal peptide" evidence="4">
    <location>
        <begin position="1"/>
        <end position="15"/>
    </location>
</feature>
<reference evidence="6" key="1">
    <citation type="submission" date="2021-03" db="EMBL/GenBank/DDBJ databases">
        <authorList>
            <person name="Bekaert M."/>
        </authorList>
    </citation>
    <scope>NUCLEOTIDE SEQUENCE</scope>
</reference>
<dbReference type="EMBL" id="CAJPWZ010001044">
    <property type="protein sequence ID" value="CAG2206193.1"/>
    <property type="molecule type" value="Genomic_DNA"/>
</dbReference>
<dbReference type="OrthoDB" id="6095391at2759"/>
<dbReference type="Proteomes" id="UP000683360">
    <property type="component" value="Unassembled WGS sequence"/>
</dbReference>
<keyword evidence="1" id="KW-0479">Metal-binding</keyword>
<feature type="region of interest" description="Disordered" evidence="3">
    <location>
        <begin position="317"/>
        <end position="348"/>
    </location>
</feature>
<dbReference type="PANTHER" id="PTHR11474:SF126">
    <property type="entry name" value="TYROSINASE-LIKE PROTEIN TYR-1-RELATED"/>
    <property type="match status" value="1"/>
</dbReference>
<evidence type="ECO:0000256" key="4">
    <source>
        <dbReference type="SAM" id="SignalP"/>
    </source>
</evidence>
<dbReference type="InterPro" id="IPR008922">
    <property type="entry name" value="Di-copper_centre_dom_sf"/>
</dbReference>
<dbReference type="Gene3D" id="1.10.1280.10">
    <property type="entry name" value="Di-copper center containing domain from catechol oxidase"/>
    <property type="match status" value="1"/>
</dbReference>
<accession>A0A8S3RC90</accession>
<dbReference type="SUPFAM" id="SSF48056">
    <property type="entry name" value="Di-copper centre-containing domain"/>
    <property type="match status" value="1"/>
</dbReference>
<feature type="chain" id="PRO_5035789724" description="Tyrosinase copper-binding domain-containing protein" evidence="4">
    <location>
        <begin position="16"/>
        <end position="348"/>
    </location>
</feature>
<keyword evidence="7" id="KW-1185">Reference proteome</keyword>
<keyword evidence="2" id="KW-0186">Copper</keyword>
<feature type="compositionally biased region" description="Basic and acidic residues" evidence="3">
    <location>
        <begin position="330"/>
        <end position="339"/>
    </location>
</feature>